<evidence type="ECO:0000256" key="3">
    <source>
        <dbReference type="SAM" id="Phobius"/>
    </source>
</evidence>
<dbReference type="GO" id="GO:0046872">
    <property type="term" value="F:metal ion binding"/>
    <property type="evidence" value="ECO:0007669"/>
    <property type="project" value="UniProtKB-KW"/>
</dbReference>
<evidence type="ECO:0000313" key="5">
    <source>
        <dbReference type="EMBL" id="KAK9271582.1"/>
    </source>
</evidence>
<evidence type="ECO:0000256" key="1">
    <source>
        <dbReference type="ARBA" id="ARBA00022723"/>
    </source>
</evidence>
<keyword evidence="3" id="KW-0472">Membrane</keyword>
<evidence type="ECO:0000313" key="6">
    <source>
        <dbReference type="Proteomes" id="UP001415857"/>
    </source>
</evidence>
<accession>A0AAP0NGD5</accession>
<keyword evidence="3" id="KW-0812">Transmembrane</keyword>
<keyword evidence="2" id="KW-0325">Glycoprotein</keyword>
<name>A0AAP0NGD5_LIQFO</name>
<dbReference type="InterPro" id="IPR039391">
    <property type="entry name" value="Phytocyanin-like"/>
</dbReference>
<dbReference type="Gene3D" id="2.60.40.420">
    <property type="entry name" value="Cupredoxins - blue copper proteins"/>
    <property type="match status" value="1"/>
</dbReference>
<dbReference type="PANTHER" id="PTHR33021:SF489">
    <property type="entry name" value="BASIC BLUE PROTEIN-LIKE"/>
    <property type="match status" value="1"/>
</dbReference>
<feature type="domain" description="Phytocyanin" evidence="4">
    <location>
        <begin position="48"/>
        <end position="148"/>
    </location>
</feature>
<dbReference type="PANTHER" id="PTHR33021">
    <property type="entry name" value="BLUE COPPER PROTEIN"/>
    <property type="match status" value="1"/>
</dbReference>
<dbReference type="SUPFAM" id="SSF49503">
    <property type="entry name" value="Cupredoxins"/>
    <property type="match status" value="1"/>
</dbReference>
<protein>
    <recommendedName>
        <fullName evidence="4">Phytocyanin domain-containing protein</fullName>
    </recommendedName>
</protein>
<keyword evidence="6" id="KW-1185">Reference proteome</keyword>
<dbReference type="CDD" id="cd04216">
    <property type="entry name" value="Phytocyanin"/>
    <property type="match status" value="1"/>
</dbReference>
<dbReference type="GO" id="GO:0005886">
    <property type="term" value="C:plasma membrane"/>
    <property type="evidence" value="ECO:0007669"/>
    <property type="project" value="TreeGrafter"/>
</dbReference>
<dbReference type="FunFam" id="2.60.40.420:FF:000003">
    <property type="entry name" value="Blue copper"/>
    <property type="match status" value="1"/>
</dbReference>
<dbReference type="InterPro" id="IPR008972">
    <property type="entry name" value="Cupredoxin"/>
</dbReference>
<dbReference type="GO" id="GO:0009055">
    <property type="term" value="F:electron transfer activity"/>
    <property type="evidence" value="ECO:0007669"/>
    <property type="project" value="InterPro"/>
</dbReference>
<evidence type="ECO:0000256" key="2">
    <source>
        <dbReference type="ARBA" id="ARBA00023180"/>
    </source>
</evidence>
<gene>
    <name evidence="5" type="ORF">L1049_001943</name>
</gene>
<dbReference type="PROSITE" id="PS51485">
    <property type="entry name" value="PHYTOCYANIN"/>
    <property type="match status" value="1"/>
</dbReference>
<comment type="caution">
    <text evidence="5">The sequence shown here is derived from an EMBL/GenBank/DDBJ whole genome shotgun (WGS) entry which is preliminary data.</text>
</comment>
<proteinExistence type="predicted"/>
<organism evidence="5 6">
    <name type="scientific">Liquidambar formosana</name>
    <name type="common">Formosan gum</name>
    <dbReference type="NCBI Taxonomy" id="63359"/>
    <lineage>
        <taxon>Eukaryota</taxon>
        <taxon>Viridiplantae</taxon>
        <taxon>Streptophyta</taxon>
        <taxon>Embryophyta</taxon>
        <taxon>Tracheophyta</taxon>
        <taxon>Spermatophyta</taxon>
        <taxon>Magnoliopsida</taxon>
        <taxon>eudicotyledons</taxon>
        <taxon>Gunneridae</taxon>
        <taxon>Pentapetalae</taxon>
        <taxon>Saxifragales</taxon>
        <taxon>Altingiaceae</taxon>
        <taxon>Liquidambar</taxon>
    </lineage>
</organism>
<dbReference type="Pfam" id="PF02298">
    <property type="entry name" value="Cu_bind_like"/>
    <property type="match status" value="1"/>
</dbReference>
<dbReference type="AlphaFoldDB" id="A0AAP0NGD5"/>
<keyword evidence="1" id="KW-0479">Metal-binding</keyword>
<evidence type="ECO:0000259" key="4">
    <source>
        <dbReference type="PROSITE" id="PS51485"/>
    </source>
</evidence>
<dbReference type="Proteomes" id="UP001415857">
    <property type="component" value="Unassembled WGS sequence"/>
</dbReference>
<dbReference type="InterPro" id="IPR003245">
    <property type="entry name" value="Phytocyanin_dom"/>
</dbReference>
<dbReference type="EMBL" id="JBBPBK010000013">
    <property type="protein sequence ID" value="KAK9271582.1"/>
    <property type="molecule type" value="Genomic_DNA"/>
</dbReference>
<sequence length="193" mass="20427">MFSSLPVYIYEVDGNIAPTSWRRKMEGWYKVLLVLVVVALIGREAMAAQHAVGGSQGWDQSTNFNKWVSGQTFKVGDQLVFKYTSGLHSVVELGSETAYNKCDLGSAKDSKNTGNDVVKLDKAGTRYFACGTLGHCGQGMKLKITTVAADASSSPGSSSSSSSPTSTSAASALASFISMVALLATTMLFVLNM</sequence>
<keyword evidence="3" id="KW-1133">Transmembrane helix</keyword>
<reference evidence="5 6" key="1">
    <citation type="journal article" date="2024" name="Plant J.">
        <title>Genome sequences and population genomics reveal climatic adaptation and genomic divergence between two closely related sweetgum species.</title>
        <authorList>
            <person name="Xu W.Q."/>
            <person name="Ren C.Q."/>
            <person name="Zhang X.Y."/>
            <person name="Comes H.P."/>
            <person name="Liu X.H."/>
            <person name="Li Y.G."/>
            <person name="Kettle C.J."/>
            <person name="Jalonen R."/>
            <person name="Gaisberger H."/>
            <person name="Ma Y.Z."/>
            <person name="Qiu Y.X."/>
        </authorList>
    </citation>
    <scope>NUCLEOTIDE SEQUENCE [LARGE SCALE GENOMIC DNA]</scope>
    <source>
        <strain evidence="5">Hangzhou</strain>
    </source>
</reference>
<feature type="transmembrane region" description="Helical" evidence="3">
    <location>
        <begin position="169"/>
        <end position="191"/>
    </location>
</feature>